<feature type="signal peptide" evidence="1">
    <location>
        <begin position="1"/>
        <end position="24"/>
    </location>
</feature>
<feature type="chain" id="PRO_5046631434" description="EfeO-type cupredoxin-like domain-containing protein" evidence="1">
    <location>
        <begin position="25"/>
        <end position="132"/>
    </location>
</feature>
<sequence length="132" mass="14804">MKKQFLTFVLVAVATLFSSNISFAQSKEQKVTIIDLSQTTNEFNVKGLQLKPGKYQFKVTNLDVNKELGFVIQKASDKDKDVMKTAVENSFTTALIKKGDTQLTGVVELKEGEYFYSCPLNPTPHYTISVKK</sequence>
<keyword evidence="1" id="KW-0732">Signal</keyword>
<dbReference type="RefSeq" id="WP_342696926.1">
    <property type="nucleotide sequence ID" value="NZ_JBCGDO010000025.1"/>
</dbReference>
<evidence type="ECO:0000313" key="3">
    <source>
        <dbReference type="Proteomes" id="UP001460072"/>
    </source>
</evidence>
<dbReference type="Proteomes" id="UP001460072">
    <property type="component" value="Unassembled WGS sequence"/>
</dbReference>
<evidence type="ECO:0008006" key="4">
    <source>
        <dbReference type="Google" id="ProtNLM"/>
    </source>
</evidence>
<name>A0ABU9N7S2_9FLAO</name>
<evidence type="ECO:0000256" key="1">
    <source>
        <dbReference type="SAM" id="SignalP"/>
    </source>
</evidence>
<accession>A0ABU9N7S2</accession>
<organism evidence="2 3">
    <name type="scientific">Flavobacterium aureirubrum</name>
    <dbReference type="NCBI Taxonomy" id="3133147"/>
    <lineage>
        <taxon>Bacteria</taxon>
        <taxon>Pseudomonadati</taxon>
        <taxon>Bacteroidota</taxon>
        <taxon>Flavobacteriia</taxon>
        <taxon>Flavobacteriales</taxon>
        <taxon>Flavobacteriaceae</taxon>
        <taxon>Flavobacterium</taxon>
    </lineage>
</organism>
<reference evidence="2 3" key="1">
    <citation type="submission" date="2024-03" db="EMBL/GenBank/DDBJ databases">
        <title>Two novel species of the genus Flavobacterium exhibiting potentially degradation of complex polysaccharides.</title>
        <authorList>
            <person name="Lian X."/>
        </authorList>
    </citation>
    <scope>NUCLEOTIDE SEQUENCE [LARGE SCALE GENOMIC DNA]</scope>
    <source>
        <strain evidence="3">j3</strain>
    </source>
</reference>
<dbReference type="EMBL" id="JBCGDO010000025">
    <property type="protein sequence ID" value="MEM0543749.1"/>
    <property type="molecule type" value="Genomic_DNA"/>
</dbReference>
<dbReference type="InterPro" id="IPR008972">
    <property type="entry name" value="Cupredoxin"/>
</dbReference>
<evidence type="ECO:0000313" key="2">
    <source>
        <dbReference type="EMBL" id="MEM0543749.1"/>
    </source>
</evidence>
<dbReference type="Gene3D" id="2.60.40.420">
    <property type="entry name" value="Cupredoxins - blue copper proteins"/>
    <property type="match status" value="1"/>
</dbReference>
<comment type="caution">
    <text evidence="2">The sequence shown here is derived from an EMBL/GenBank/DDBJ whole genome shotgun (WGS) entry which is preliminary data.</text>
</comment>
<keyword evidence="3" id="KW-1185">Reference proteome</keyword>
<protein>
    <recommendedName>
        <fullName evidence="4">EfeO-type cupredoxin-like domain-containing protein</fullName>
    </recommendedName>
</protein>
<gene>
    <name evidence="2" type="ORF">WFZ85_14085</name>
</gene>
<proteinExistence type="predicted"/>